<protein>
    <submittedName>
        <fullName evidence="1">Uncharacterized protein</fullName>
    </submittedName>
</protein>
<proteinExistence type="predicted"/>
<gene>
    <name evidence="1" type="ORF">GCM10022278_20150</name>
</gene>
<reference evidence="2" key="1">
    <citation type="journal article" date="2019" name="Int. J. Syst. Evol. Microbiol.">
        <title>The Global Catalogue of Microorganisms (GCM) 10K type strain sequencing project: providing services to taxonomists for standard genome sequencing and annotation.</title>
        <authorList>
            <consortium name="The Broad Institute Genomics Platform"/>
            <consortium name="The Broad Institute Genome Sequencing Center for Infectious Disease"/>
            <person name="Wu L."/>
            <person name="Ma J."/>
        </authorList>
    </citation>
    <scope>NUCLEOTIDE SEQUENCE [LARGE SCALE GENOMIC DNA]</scope>
    <source>
        <strain evidence="2">JCM 17555</strain>
    </source>
</reference>
<keyword evidence="2" id="KW-1185">Reference proteome</keyword>
<sequence>MLVQVFKIEQGIDRHEHLHTPHGIVQDLAAYPLLGLNALWVDTDRAGKWIGRGFDFVEK</sequence>
<organism evidence="1 2">
    <name type="scientific">Allohahella marinimesophila</name>
    <dbReference type="NCBI Taxonomy" id="1054972"/>
    <lineage>
        <taxon>Bacteria</taxon>
        <taxon>Pseudomonadati</taxon>
        <taxon>Pseudomonadota</taxon>
        <taxon>Gammaproteobacteria</taxon>
        <taxon>Oceanospirillales</taxon>
        <taxon>Hahellaceae</taxon>
        <taxon>Allohahella</taxon>
    </lineage>
</organism>
<accession>A0ABP7P9U0</accession>
<name>A0ABP7P9U0_9GAMM</name>
<comment type="caution">
    <text evidence="1">The sequence shown here is derived from an EMBL/GenBank/DDBJ whole genome shotgun (WGS) entry which is preliminary data.</text>
</comment>
<evidence type="ECO:0000313" key="2">
    <source>
        <dbReference type="Proteomes" id="UP001501337"/>
    </source>
</evidence>
<evidence type="ECO:0000313" key="1">
    <source>
        <dbReference type="EMBL" id="GAA3962106.1"/>
    </source>
</evidence>
<dbReference type="EMBL" id="BAABBO010000009">
    <property type="protein sequence ID" value="GAA3962106.1"/>
    <property type="molecule type" value="Genomic_DNA"/>
</dbReference>
<dbReference type="Proteomes" id="UP001501337">
    <property type="component" value="Unassembled WGS sequence"/>
</dbReference>